<name>A0A9N7G8I2_MYCCC</name>
<organism evidence="1 2">
    <name type="scientific">Mycoplasma capricolum subsp. capripneumoniae 87001</name>
    <dbReference type="NCBI Taxonomy" id="1124992"/>
    <lineage>
        <taxon>Bacteria</taxon>
        <taxon>Bacillati</taxon>
        <taxon>Mycoplasmatota</taxon>
        <taxon>Mollicutes</taxon>
        <taxon>Mycoplasmataceae</taxon>
        <taxon>Mycoplasma</taxon>
    </lineage>
</organism>
<sequence length="128" mass="15277">MKKSLTKELNWDKKSELSSKDKSYPFKIAIIHELDNGFDFKSLTISGLKNFHNLIHNILSKKLTIAQVEKLYMRTHSKSLEKRWVSEQLEIREIHLGKNRNPFRLFGYLNKDNYFVLTKIDPNHEYHD</sequence>
<accession>A0A9N7G8I2</accession>
<reference evidence="1 2" key="1">
    <citation type="submission" date="2013-12" db="EMBL/GenBank/DDBJ databases">
        <authorList>
            <person name="Wang R."/>
            <person name="Li Y."/>
            <person name="Zheng H."/>
            <person name="Xin J."/>
        </authorList>
    </citation>
    <scope>NUCLEOTIDE SEQUENCE [LARGE SCALE GENOMIC DNA]</scope>
    <source>
        <strain evidence="1 2">87001</strain>
    </source>
</reference>
<dbReference type="KEGG" id="mcai:MCCG_0577"/>
<evidence type="ECO:0000313" key="2">
    <source>
        <dbReference type="Proteomes" id="UP000031910"/>
    </source>
</evidence>
<proteinExistence type="predicted"/>
<dbReference type="Proteomes" id="UP000031910">
    <property type="component" value="Chromosome"/>
</dbReference>
<dbReference type="EMBL" id="CP006959">
    <property type="protein sequence ID" value="AJK51532.1"/>
    <property type="molecule type" value="Genomic_DNA"/>
</dbReference>
<dbReference type="AlphaFoldDB" id="A0A9N7G8I2"/>
<evidence type="ECO:0000313" key="1">
    <source>
        <dbReference type="EMBL" id="AJK51532.1"/>
    </source>
</evidence>
<dbReference type="NCBIfam" id="NF046006">
    <property type="entry name" value="MAG6450_fam"/>
    <property type="match status" value="1"/>
</dbReference>
<dbReference type="RefSeq" id="WP_019269476.1">
    <property type="nucleotide sequence ID" value="NZ_CP006959.1"/>
</dbReference>
<protein>
    <submittedName>
        <fullName evidence="1">Uncharacterized protein</fullName>
    </submittedName>
</protein>
<gene>
    <name evidence="1" type="ORF">MCCG_0577</name>
</gene>
<keyword evidence="2" id="KW-1185">Reference proteome</keyword>